<keyword evidence="2" id="KW-0812">Transmembrane</keyword>
<evidence type="ECO:0000256" key="1">
    <source>
        <dbReference type="SAM" id="MobiDB-lite"/>
    </source>
</evidence>
<proteinExistence type="predicted"/>
<feature type="transmembrane region" description="Helical" evidence="2">
    <location>
        <begin position="45"/>
        <end position="66"/>
    </location>
</feature>
<dbReference type="AlphaFoldDB" id="A0ABD5QGV1"/>
<keyword evidence="5" id="KW-1185">Reference proteome</keyword>
<feature type="region of interest" description="Disordered" evidence="1">
    <location>
        <begin position="114"/>
        <end position="134"/>
    </location>
</feature>
<dbReference type="EMBL" id="JBHSJG010000036">
    <property type="protein sequence ID" value="MFC4988841.1"/>
    <property type="molecule type" value="Genomic_DNA"/>
</dbReference>
<evidence type="ECO:0000256" key="2">
    <source>
        <dbReference type="SAM" id="Phobius"/>
    </source>
</evidence>
<feature type="transmembrane region" description="Helical" evidence="2">
    <location>
        <begin position="20"/>
        <end position="39"/>
    </location>
</feature>
<sequence>MTLESRIEAGGRRLLTSPLWLGLSITAVLVAPIFLVPGIPVWVGAFWLVTVTPTVLLGTYATFALYRWLRGAVGRDAPTATAAEEPRTRERPIDRLRERYATGEIDEETFERTVERLLETDPNEGGRERDLLRE</sequence>
<dbReference type="Pfam" id="PF09851">
    <property type="entry name" value="SHOCT"/>
    <property type="match status" value="1"/>
</dbReference>
<keyword evidence="2" id="KW-0472">Membrane</keyword>
<dbReference type="InterPro" id="IPR018649">
    <property type="entry name" value="SHOCT"/>
</dbReference>
<dbReference type="Proteomes" id="UP001595925">
    <property type="component" value="Unassembled WGS sequence"/>
</dbReference>
<accession>A0ABD5QGV1</accession>
<feature type="domain" description="SHOCT" evidence="3">
    <location>
        <begin position="92"/>
        <end position="118"/>
    </location>
</feature>
<evidence type="ECO:0000313" key="4">
    <source>
        <dbReference type="EMBL" id="MFC4988841.1"/>
    </source>
</evidence>
<evidence type="ECO:0000259" key="3">
    <source>
        <dbReference type="Pfam" id="PF09851"/>
    </source>
</evidence>
<evidence type="ECO:0000313" key="5">
    <source>
        <dbReference type="Proteomes" id="UP001595925"/>
    </source>
</evidence>
<keyword evidence="2" id="KW-1133">Transmembrane helix</keyword>
<comment type="caution">
    <text evidence="4">The sequence shown here is derived from an EMBL/GenBank/DDBJ whole genome shotgun (WGS) entry which is preliminary data.</text>
</comment>
<protein>
    <submittedName>
        <fullName evidence="4">SHOCT domain-containing protein</fullName>
    </submittedName>
</protein>
<reference evidence="4 5" key="1">
    <citation type="journal article" date="2019" name="Int. J. Syst. Evol. Microbiol.">
        <title>The Global Catalogue of Microorganisms (GCM) 10K type strain sequencing project: providing services to taxonomists for standard genome sequencing and annotation.</title>
        <authorList>
            <consortium name="The Broad Institute Genomics Platform"/>
            <consortium name="The Broad Institute Genome Sequencing Center for Infectious Disease"/>
            <person name="Wu L."/>
            <person name="Ma J."/>
        </authorList>
    </citation>
    <scope>NUCLEOTIDE SEQUENCE [LARGE SCALE GENOMIC DNA]</scope>
    <source>
        <strain evidence="4 5">CGMCC 1.15824</strain>
    </source>
</reference>
<dbReference type="RefSeq" id="WP_114575473.1">
    <property type="nucleotide sequence ID" value="NZ_JAIVEF010000001.1"/>
</dbReference>
<organism evidence="4 5">
    <name type="scientific">Saliphagus infecundisoli</name>
    <dbReference type="NCBI Taxonomy" id="1849069"/>
    <lineage>
        <taxon>Archaea</taxon>
        <taxon>Methanobacteriati</taxon>
        <taxon>Methanobacteriota</taxon>
        <taxon>Stenosarchaea group</taxon>
        <taxon>Halobacteria</taxon>
        <taxon>Halobacteriales</taxon>
        <taxon>Natrialbaceae</taxon>
        <taxon>Saliphagus</taxon>
    </lineage>
</organism>
<gene>
    <name evidence="4" type="ORF">ACFPFO_13915</name>
</gene>
<name>A0ABD5QGV1_9EURY</name>